<dbReference type="VEuPathDB" id="FungiDB:BLGHR1_13218"/>
<gene>
    <name evidence="3" type="ORF">BLGHR1_13218</name>
</gene>
<feature type="compositionally biased region" description="Basic and acidic residues" evidence="1">
    <location>
        <begin position="107"/>
        <end position="118"/>
    </location>
</feature>
<dbReference type="AlphaFoldDB" id="A0A383URC0"/>
<feature type="transmembrane region" description="Helical" evidence="2">
    <location>
        <begin position="128"/>
        <end position="149"/>
    </location>
</feature>
<dbReference type="Gene3D" id="2.120.10.70">
    <property type="entry name" value="Fucose-specific lectin"/>
    <property type="match status" value="2"/>
</dbReference>
<keyword evidence="2" id="KW-0472">Membrane</keyword>
<accession>A0A383URC0</accession>
<feature type="region of interest" description="Disordered" evidence="1">
    <location>
        <begin position="40"/>
        <end position="67"/>
    </location>
</feature>
<sequence>MEPRLSIVCFYSVENTLQEASEAQKSMDVSPTTIYPQINGNTLSTSFNPRERSIDHGSPSAATSPAEHATYFPDEKILITESNDKQCVQEQQVPATAPPVPLPPRYCKPEDQARPKSEQKSFWKRHMYWILGIITLLIILISVIGVVLARLKPSDNKPIEAIRNNTRNSVASTGLTLLDNKTWNMHVFSQNSTGQIALQVSLDGKTFEPPTNVSLTIPPRVGSPISATAEQDSQTHVIMLNLFYISGINNVTMSALTCAEGSAKCGTINNCLLPTAIPVSHETGLAAVNVNNSQDWRVYYHDQSGFISQLQGNASGFNLGSRIGGEGLNGSDITAVNIDSTTNNIHVFYTDMLTQALFTLQYQKHWTTPRPVSNARVANWNPYSGFGSAYRPFSDQLHVYYTGLDKGIYEFVLNGTDATDTSFQPQPDGTRPWGEADYVGADITAVGWKDQIRFFQPARGRLVMGELNDTTWGEVFVDMITTGSQIMA</sequence>
<evidence type="ECO:0000256" key="1">
    <source>
        <dbReference type="SAM" id="MobiDB-lite"/>
    </source>
</evidence>
<organism evidence="3 4">
    <name type="scientific">Blumeria hordei</name>
    <name type="common">Barley powdery mildew</name>
    <name type="synonym">Blumeria graminis f. sp. hordei</name>
    <dbReference type="NCBI Taxonomy" id="2867405"/>
    <lineage>
        <taxon>Eukaryota</taxon>
        <taxon>Fungi</taxon>
        <taxon>Dikarya</taxon>
        <taxon>Ascomycota</taxon>
        <taxon>Pezizomycotina</taxon>
        <taxon>Leotiomycetes</taxon>
        <taxon>Erysiphales</taxon>
        <taxon>Erysiphaceae</taxon>
        <taxon>Blumeria</taxon>
    </lineage>
</organism>
<reference evidence="3 4" key="1">
    <citation type="submission" date="2017-11" db="EMBL/GenBank/DDBJ databases">
        <authorList>
            <person name="Kracher B."/>
        </authorList>
    </citation>
    <scope>NUCLEOTIDE SEQUENCE [LARGE SCALE GENOMIC DNA]</scope>
    <source>
        <strain evidence="3 4">RACE1</strain>
    </source>
</reference>
<proteinExistence type="predicted"/>
<name>A0A383URC0_BLUHO</name>
<keyword evidence="2" id="KW-1133">Transmembrane helix</keyword>
<feature type="region of interest" description="Disordered" evidence="1">
    <location>
        <begin position="98"/>
        <end position="118"/>
    </location>
</feature>
<evidence type="ECO:0000313" key="3">
    <source>
        <dbReference type="EMBL" id="SZF02437.1"/>
    </source>
</evidence>
<evidence type="ECO:0000256" key="2">
    <source>
        <dbReference type="SAM" id="Phobius"/>
    </source>
</evidence>
<protein>
    <submittedName>
        <fullName evidence="3">Uncharacterized protein</fullName>
    </submittedName>
</protein>
<keyword evidence="2" id="KW-0812">Transmembrane</keyword>
<dbReference type="SUPFAM" id="SSF89372">
    <property type="entry name" value="Fucose-specific lectin"/>
    <property type="match status" value="1"/>
</dbReference>
<dbReference type="Proteomes" id="UP000275772">
    <property type="component" value="Unassembled WGS sequence"/>
</dbReference>
<dbReference type="EMBL" id="UNSH01000042">
    <property type="protein sequence ID" value="SZF02437.1"/>
    <property type="molecule type" value="Genomic_DNA"/>
</dbReference>
<evidence type="ECO:0000313" key="4">
    <source>
        <dbReference type="Proteomes" id="UP000275772"/>
    </source>
</evidence>